<feature type="transmembrane region" description="Helical" evidence="1">
    <location>
        <begin position="6"/>
        <end position="25"/>
    </location>
</feature>
<keyword evidence="1" id="KW-1133">Transmembrane helix</keyword>
<accession>A0A8S5SHP9</accession>
<keyword evidence="1" id="KW-0472">Membrane</keyword>
<sequence>MTKAKATFATTAIMTLLALVIFFVWKFGKYNGLGFTIIEGIFAVYGFSSLADDCCRWLQMPDTAIMQRGGRH</sequence>
<feature type="transmembrane region" description="Helical" evidence="1">
    <location>
        <begin position="32"/>
        <end position="51"/>
    </location>
</feature>
<organism evidence="2">
    <name type="scientific">Myoviridae sp. ctuIn11</name>
    <dbReference type="NCBI Taxonomy" id="2827715"/>
    <lineage>
        <taxon>Viruses</taxon>
        <taxon>Duplodnaviria</taxon>
        <taxon>Heunggongvirae</taxon>
        <taxon>Uroviricota</taxon>
        <taxon>Caudoviricetes</taxon>
    </lineage>
</organism>
<dbReference type="EMBL" id="BK032596">
    <property type="protein sequence ID" value="DAF50486.1"/>
    <property type="molecule type" value="Genomic_DNA"/>
</dbReference>
<name>A0A8S5SHP9_9CAUD</name>
<proteinExistence type="predicted"/>
<keyword evidence="1" id="KW-0812">Transmembrane</keyword>
<reference evidence="2" key="1">
    <citation type="journal article" date="2021" name="Proc. Natl. Acad. Sci. U.S.A.">
        <title>A Catalog of Tens of Thousands of Viruses from Human Metagenomes Reveals Hidden Associations with Chronic Diseases.</title>
        <authorList>
            <person name="Tisza M.J."/>
            <person name="Buck C.B."/>
        </authorList>
    </citation>
    <scope>NUCLEOTIDE SEQUENCE</scope>
    <source>
        <strain evidence="2">CtuIn11</strain>
    </source>
</reference>
<evidence type="ECO:0000313" key="2">
    <source>
        <dbReference type="EMBL" id="DAF50486.1"/>
    </source>
</evidence>
<evidence type="ECO:0000256" key="1">
    <source>
        <dbReference type="SAM" id="Phobius"/>
    </source>
</evidence>
<protein>
    <submittedName>
        <fullName evidence="2">Uncharacterized protein</fullName>
    </submittedName>
</protein>